<dbReference type="VEuPathDB" id="FungiDB:PV09_01702"/>
<accession>A0A0D1XY81</accession>
<dbReference type="PANTHER" id="PTHR36440:SF1">
    <property type="entry name" value="PUTATIVE (AFU_ORTHOLOGUE AFUA_8G07350)-RELATED"/>
    <property type="match status" value="1"/>
</dbReference>
<dbReference type="GeneID" id="27309675"/>
<sequence length="180" mass="20142">MAGKVDEAMEAIMKSRSMPDVPVNFVPAKAGEIIKLGPITCRVLEDGSRTDNRIGVAEFTLPPRTKGPPAHWHEMHDEMFLTTQGTVRYHVPGKPDIDAATGDFVSVPVRAPHTFSNPFDEEAKFFNTYTPAFYINYFKLLGSMIEEGGEMTKEKNLMAMANYATLPVPQDKMETTWDKK</sequence>
<organism evidence="2 3">
    <name type="scientific">Verruconis gallopava</name>
    <dbReference type="NCBI Taxonomy" id="253628"/>
    <lineage>
        <taxon>Eukaryota</taxon>
        <taxon>Fungi</taxon>
        <taxon>Dikarya</taxon>
        <taxon>Ascomycota</taxon>
        <taxon>Pezizomycotina</taxon>
        <taxon>Dothideomycetes</taxon>
        <taxon>Pleosporomycetidae</taxon>
        <taxon>Venturiales</taxon>
        <taxon>Sympoventuriaceae</taxon>
        <taxon>Verruconis</taxon>
    </lineage>
</organism>
<dbReference type="STRING" id="253628.A0A0D1XY81"/>
<evidence type="ECO:0000313" key="3">
    <source>
        <dbReference type="Proteomes" id="UP000053259"/>
    </source>
</evidence>
<proteinExistence type="predicted"/>
<dbReference type="InterPro" id="IPR014710">
    <property type="entry name" value="RmlC-like_jellyroll"/>
</dbReference>
<dbReference type="Proteomes" id="UP000053259">
    <property type="component" value="Unassembled WGS sequence"/>
</dbReference>
<dbReference type="OrthoDB" id="4124983at2759"/>
<dbReference type="SUPFAM" id="SSF51182">
    <property type="entry name" value="RmlC-like cupins"/>
    <property type="match status" value="1"/>
</dbReference>
<gene>
    <name evidence="2" type="ORF">PV09_01702</name>
</gene>
<dbReference type="InterPro" id="IPR013096">
    <property type="entry name" value="Cupin_2"/>
</dbReference>
<dbReference type="PANTHER" id="PTHR36440">
    <property type="entry name" value="PUTATIVE (AFU_ORTHOLOGUE AFUA_8G07350)-RELATED"/>
    <property type="match status" value="1"/>
</dbReference>
<evidence type="ECO:0000313" key="2">
    <source>
        <dbReference type="EMBL" id="KIW07776.1"/>
    </source>
</evidence>
<name>A0A0D1XY81_9PEZI</name>
<dbReference type="InterPro" id="IPR011051">
    <property type="entry name" value="RmlC_Cupin_sf"/>
</dbReference>
<dbReference type="RefSeq" id="XP_016217645.1">
    <property type="nucleotide sequence ID" value="XM_016354633.1"/>
</dbReference>
<dbReference type="InParanoid" id="A0A0D1XY81"/>
<dbReference type="InterPro" id="IPR053146">
    <property type="entry name" value="QDO-like"/>
</dbReference>
<reference evidence="2 3" key="1">
    <citation type="submission" date="2015-01" db="EMBL/GenBank/DDBJ databases">
        <title>The Genome Sequence of Ochroconis gallopava CBS43764.</title>
        <authorList>
            <consortium name="The Broad Institute Genomics Platform"/>
            <person name="Cuomo C."/>
            <person name="de Hoog S."/>
            <person name="Gorbushina A."/>
            <person name="Stielow B."/>
            <person name="Teixiera M."/>
            <person name="Abouelleil A."/>
            <person name="Chapman S.B."/>
            <person name="Priest M."/>
            <person name="Young S.K."/>
            <person name="Wortman J."/>
            <person name="Nusbaum C."/>
            <person name="Birren B."/>
        </authorList>
    </citation>
    <scope>NUCLEOTIDE SEQUENCE [LARGE SCALE GENOMIC DNA]</scope>
    <source>
        <strain evidence="2 3">CBS 43764</strain>
    </source>
</reference>
<protein>
    <recommendedName>
        <fullName evidence="1">Cupin type-2 domain-containing protein</fullName>
    </recommendedName>
</protein>
<dbReference type="HOGENOM" id="CLU_103066_0_0_1"/>
<keyword evidence="3" id="KW-1185">Reference proteome</keyword>
<dbReference type="AlphaFoldDB" id="A0A0D1XY81"/>
<feature type="domain" description="Cupin type-2" evidence="1">
    <location>
        <begin position="58"/>
        <end position="128"/>
    </location>
</feature>
<dbReference type="Pfam" id="PF07883">
    <property type="entry name" value="Cupin_2"/>
    <property type="match status" value="1"/>
</dbReference>
<evidence type="ECO:0000259" key="1">
    <source>
        <dbReference type="Pfam" id="PF07883"/>
    </source>
</evidence>
<dbReference type="Gene3D" id="2.60.120.10">
    <property type="entry name" value="Jelly Rolls"/>
    <property type="match status" value="1"/>
</dbReference>
<dbReference type="EMBL" id="KN847532">
    <property type="protein sequence ID" value="KIW07776.1"/>
    <property type="molecule type" value="Genomic_DNA"/>
</dbReference>